<accession>A0A2N3N1G6</accession>
<feature type="region of interest" description="Disordered" evidence="2">
    <location>
        <begin position="118"/>
        <end position="144"/>
    </location>
</feature>
<comment type="caution">
    <text evidence="3">The sequence shown here is derived from an EMBL/GenBank/DDBJ whole genome shotgun (WGS) entry which is preliminary data.</text>
</comment>
<evidence type="ECO:0000313" key="4">
    <source>
        <dbReference type="Proteomes" id="UP000233524"/>
    </source>
</evidence>
<evidence type="ECO:0000313" key="3">
    <source>
        <dbReference type="EMBL" id="PKS06278.1"/>
    </source>
</evidence>
<dbReference type="GO" id="GO:0016407">
    <property type="term" value="F:acetyltransferase activity"/>
    <property type="evidence" value="ECO:0007669"/>
    <property type="project" value="InterPro"/>
</dbReference>
<dbReference type="AlphaFoldDB" id="A0A2N3N1G6"/>
<reference evidence="3 4" key="1">
    <citation type="journal article" date="2017" name="G3 (Bethesda)">
        <title>First Draft Genome Sequence of the Pathogenic Fungus Lomentospora prolificans (Formerly Scedosporium prolificans).</title>
        <authorList>
            <person name="Luo R."/>
            <person name="Zimin A."/>
            <person name="Workman R."/>
            <person name="Fan Y."/>
            <person name="Pertea G."/>
            <person name="Grossman N."/>
            <person name="Wear M.P."/>
            <person name="Jia B."/>
            <person name="Miller H."/>
            <person name="Casadevall A."/>
            <person name="Timp W."/>
            <person name="Zhang S.X."/>
            <person name="Salzberg S.L."/>
        </authorList>
    </citation>
    <scope>NUCLEOTIDE SEQUENCE [LARGE SCALE GENOMIC DNA]</scope>
    <source>
        <strain evidence="3 4">JHH-5317</strain>
    </source>
</reference>
<dbReference type="PANTHER" id="PTHR11786">
    <property type="entry name" value="N-HYDROXYARYLAMINE O-ACETYLTRANSFERASE"/>
    <property type="match status" value="1"/>
</dbReference>
<dbReference type="VEuPathDB" id="FungiDB:jhhlp_007026"/>
<dbReference type="InterPro" id="IPR053710">
    <property type="entry name" value="Arylamine_NAT_domain_sf"/>
</dbReference>
<comment type="similarity">
    <text evidence="1">Belongs to the arylamine N-acetyltransferase family.</text>
</comment>
<evidence type="ECO:0000256" key="2">
    <source>
        <dbReference type="SAM" id="MobiDB-lite"/>
    </source>
</evidence>
<organism evidence="3 4">
    <name type="scientific">Lomentospora prolificans</name>
    <dbReference type="NCBI Taxonomy" id="41688"/>
    <lineage>
        <taxon>Eukaryota</taxon>
        <taxon>Fungi</taxon>
        <taxon>Dikarya</taxon>
        <taxon>Ascomycota</taxon>
        <taxon>Pezizomycotina</taxon>
        <taxon>Sordariomycetes</taxon>
        <taxon>Hypocreomycetidae</taxon>
        <taxon>Microascales</taxon>
        <taxon>Microascaceae</taxon>
        <taxon>Lomentospora</taxon>
    </lineage>
</organism>
<dbReference type="EMBL" id="NLAX01001034">
    <property type="protein sequence ID" value="PKS06278.1"/>
    <property type="molecule type" value="Genomic_DNA"/>
</dbReference>
<dbReference type="InterPro" id="IPR038765">
    <property type="entry name" value="Papain-like_cys_pep_sf"/>
</dbReference>
<gene>
    <name evidence="3" type="ORF">jhhlp_007026</name>
</gene>
<dbReference type="InParanoid" id="A0A2N3N1G6"/>
<dbReference type="OrthoDB" id="10260017at2759"/>
<dbReference type="SUPFAM" id="SSF54001">
    <property type="entry name" value="Cysteine proteinases"/>
    <property type="match status" value="1"/>
</dbReference>
<dbReference type="PANTHER" id="PTHR11786:SF0">
    <property type="entry name" value="ARYLAMINE N-ACETYLTRANSFERASE 4-RELATED"/>
    <property type="match status" value="1"/>
</dbReference>
<evidence type="ECO:0000256" key="1">
    <source>
        <dbReference type="ARBA" id="ARBA00006547"/>
    </source>
</evidence>
<dbReference type="Pfam" id="PF00797">
    <property type="entry name" value="Acetyltransf_2"/>
    <property type="match status" value="1"/>
</dbReference>
<dbReference type="STRING" id="41688.A0A2N3N1G6"/>
<dbReference type="Gene3D" id="3.30.2140.20">
    <property type="match status" value="1"/>
</dbReference>
<name>A0A2N3N1G6_9PEZI</name>
<sequence>MAAAYTHEQIAAYLTHVGFPSPSPFPEPTLANLKRLVRHHLAAVPFESLWLHYSTARTLSVDPEDLFRKIVRPPPPASGDGDVGDRRGGYCMEVNALFGAVLRGLGYDVMSVGGRVSNQTMGKPGEGYSGWHVSRKPSSASDVT</sequence>
<dbReference type="Proteomes" id="UP000233524">
    <property type="component" value="Unassembled WGS sequence"/>
</dbReference>
<keyword evidence="4" id="KW-1185">Reference proteome</keyword>
<proteinExistence type="inferred from homology"/>
<dbReference type="InterPro" id="IPR001447">
    <property type="entry name" value="Arylamine_N-AcTrfase"/>
</dbReference>
<protein>
    <submittedName>
        <fullName evidence="3">Uncharacterized protein</fullName>
    </submittedName>
</protein>